<dbReference type="EMBL" id="ML976308">
    <property type="protein sequence ID" value="KAF1935140.1"/>
    <property type="molecule type" value="Genomic_DNA"/>
</dbReference>
<feature type="region of interest" description="Disordered" evidence="1">
    <location>
        <begin position="18"/>
        <end position="92"/>
    </location>
</feature>
<feature type="compositionally biased region" description="Basic residues" evidence="1">
    <location>
        <begin position="78"/>
        <end position="89"/>
    </location>
</feature>
<sequence>MARKLSATHLARLAAACQAKAAPKNKSPGGAGARISKTRLKKRSAAATPLPSPSPLRPKKKTSLAAKTKKSAPVATPVKKRSCQARKRSPTPPLTPCCGEPGAARKEPCLGCVRAALAHGRTKGECLDWLGARAGVRCFGCASGHKCEKLSALVMPLAKHLWQLLRDGAGKAEL</sequence>
<dbReference type="Proteomes" id="UP000800038">
    <property type="component" value="Unassembled WGS sequence"/>
</dbReference>
<proteinExistence type="predicted"/>
<evidence type="ECO:0000313" key="3">
    <source>
        <dbReference type="Proteomes" id="UP000800038"/>
    </source>
</evidence>
<dbReference type="AlphaFoldDB" id="A0A6A5S6B0"/>
<evidence type="ECO:0000256" key="1">
    <source>
        <dbReference type="SAM" id="MobiDB-lite"/>
    </source>
</evidence>
<protein>
    <submittedName>
        <fullName evidence="2">Uncharacterized protein</fullName>
    </submittedName>
</protein>
<name>A0A6A5S6B0_9PLEO</name>
<evidence type="ECO:0000313" key="2">
    <source>
        <dbReference type="EMBL" id="KAF1935140.1"/>
    </source>
</evidence>
<gene>
    <name evidence="2" type="ORF">EJ02DRAFT_428704</name>
</gene>
<accession>A0A6A5S6B0</accession>
<organism evidence="2 3">
    <name type="scientific">Clathrospora elynae</name>
    <dbReference type="NCBI Taxonomy" id="706981"/>
    <lineage>
        <taxon>Eukaryota</taxon>
        <taxon>Fungi</taxon>
        <taxon>Dikarya</taxon>
        <taxon>Ascomycota</taxon>
        <taxon>Pezizomycotina</taxon>
        <taxon>Dothideomycetes</taxon>
        <taxon>Pleosporomycetidae</taxon>
        <taxon>Pleosporales</taxon>
        <taxon>Diademaceae</taxon>
        <taxon>Clathrospora</taxon>
    </lineage>
</organism>
<reference evidence="2" key="1">
    <citation type="journal article" date="2020" name="Stud. Mycol.">
        <title>101 Dothideomycetes genomes: a test case for predicting lifestyles and emergence of pathogens.</title>
        <authorList>
            <person name="Haridas S."/>
            <person name="Albert R."/>
            <person name="Binder M."/>
            <person name="Bloem J."/>
            <person name="Labutti K."/>
            <person name="Salamov A."/>
            <person name="Andreopoulos B."/>
            <person name="Baker S."/>
            <person name="Barry K."/>
            <person name="Bills G."/>
            <person name="Bluhm B."/>
            <person name="Cannon C."/>
            <person name="Castanera R."/>
            <person name="Culley D."/>
            <person name="Daum C."/>
            <person name="Ezra D."/>
            <person name="Gonzalez J."/>
            <person name="Henrissat B."/>
            <person name="Kuo A."/>
            <person name="Liang C."/>
            <person name="Lipzen A."/>
            <person name="Lutzoni F."/>
            <person name="Magnuson J."/>
            <person name="Mondo S."/>
            <person name="Nolan M."/>
            <person name="Ohm R."/>
            <person name="Pangilinan J."/>
            <person name="Park H.-J."/>
            <person name="Ramirez L."/>
            <person name="Alfaro M."/>
            <person name="Sun H."/>
            <person name="Tritt A."/>
            <person name="Yoshinaga Y."/>
            <person name="Zwiers L.-H."/>
            <person name="Turgeon B."/>
            <person name="Goodwin S."/>
            <person name="Spatafora J."/>
            <person name="Crous P."/>
            <person name="Grigoriev I."/>
        </authorList>
    </citation>
    <scope>NUCLEOTIDE SEQUENCE</scope>
    <source>
        <strain evidence="2">CBS 161.51</strain>
    </source>
</reference>
<keyword evidence="3" id="KW-1185">Reference proteome</keyword>
<feature type="compositionally biased region" description="Basic residues" evidence="1">
    <location>
        <begin position="57"/>
        <end position="70"/>
    </location>
</feature>